<dbReference type="Pfam" id="PF13456">
    <property type="entry name" value="RVT_3"/>
    <property type="match status" value="1"/>
</dbReference>
<proteinExistence type="predicted"/>
<reference evidence="3" key="1">
    <citation type="submission" date="2016-06" db="EMBL/GenBank/DDBJ databases">
        <title>Parallel loss of symbiosis genes in relatives of nitrogen-fixing non-legume Parasponia.</title>
        <authorList>
            <person name="Van Velzen R."/>
            <person name="Holmer R."/>
            <person name="Bu F."/>
            <person name="Rutten L."/>
            <person name="Van Zeijl A."/>
            <person name="Liu W."/>
            <person name="Santuari L."/>
            <person name="Cao Q."/>
            <person name="Sharma T."/>
            <person name="Shen D."/>
            <person name="Roswanjaya Y."/>
            <person name="Wardhani T."/>
            <person name="Kalhor M.S."/>
            <person name="Jansen J."/>
            <person name="Van den Hoogen J."/>
            <person name="Gungor B."/>
            <person name="Hartog M."/>
            <person name="Hontelez J."/>
            <person name="Verver J."/>
            <person name="Yang W.-C."/>
            <person name="Schijlen E."/>
            <person name="Repin R."/>
            <person name="Schilthuizen M."/>
            <person name="Schranz E."/>
            <person name="Heidstra R."/>
            <person name="Miyata K."/>
            <person name="Fedorova E."/>
            <person name="Kohlen W."/>
            <person name="Bisseling T."/>
            <person name="Smit S."/>
            <person name="Geurts R."/>
        </authorList>
    </citation>
    <scope>NUCLEOTIDE SEQUENCE [LARGE SCALE GENOMIC DNA]</scope>
    <source>
        <strain evidence="3">cv. WU1-14</strain>
    </source>
</reference>
<protein>
    <recommendedName>
        <fullName evidence="1">RNase H type-1 domain-containing protein</fullName>
    </recommendedName>
</protein>
<comment type="caution">
    <text evidence="2">The sequence shown here is derived from an EMBL/GenBank/DDBJ whole genome shotgun (WGS) entry which is preliminary data.</text>
</comment>
<keyword evidence="3" id="KW-1185">Reference proteome</keyword>
<evidence type="ECO:0000313" key="3">
    <source>
        <dbReference type="Proteomes" id="UP000237105"/>
    </source>
</evidence>
<feature type="domain" description="RNase H type-1" evidence="1">
    <location>
        <begin position="17"/>
        <end position="69"/>
    </location>
</feature>
<dbReference type="AlphaFoldDB" id="A0A2P5B2N6"/>
<dbReference type="EMBL" id="JXTB01000378">
    <property type="protein sequence ID" value="PON43041.1"/>
    <property type="molecule type" value="Genomic_DNA"/>
</dbReference>
<dbReference type="OrthoDB" id="10308934at2759"/>
<organism evidence="2 3">
    <name type="scientific">Parasponia andersonii</name>
    <name type="common">Sponia andersonii</name>
    <dbReference type="NCBI Taxonomy" id="3476"/>
    <lineage>
        <taxon>Eukaryota</taxon>
        <taxon>Viridiplantae</taxon>
        <taxon>Streptophyta</taxon>
        <taxon>Embryophyta</taxon>
        <taxon>Tracheophyta</taxon>
        <taxon>Spermatophyta</taxon>
        <taxon>Magnoliopsida</taxon>
        <taxon>eudicotyledons</taxon>
        <taxon>Gunneridae</taxon>
        <taxon>Pentapetalae</taxon>
        <taxon>rosids</taxon>
        <taxon>fabids</taxon>
        <taxon>Rosales</taxon>
        <taxon>Cannabaceae</taxon>
        <taxon>Parasponia</taxon>
    </lineage>
</organism>
<gene>
    <name evidence="2" type="ORF">PanWU01x14_276970</name>
</gene>
<dbReference type="GO" id="GO:0004523">
    <property type="term" value="F:RNA-DNA hybrid ribonuclease activity"/>
    <property type="evidence" value="ECO:0007669"/>
    <property type="project" value="InterPro"/>
</dbReference>
<name>A0A2P5B2N6_PARAD</name>
<evidence type="ECO:0000259" key="1">
    <source>
        <dbReference type="Pfam" id="PF13456"/>
    </source>
</evidence>
<dbReference type="GO" id="GO:0003676">
    <property type="term" value="F:nucleic acid binding"/>
    <property type="evidence" value="ECO:0007669"/>
    <property type="project" value="InterPro"/>
</dbReference>
<sequence>MDSSSNRMAEGVVYSALGIRLALDMGMRSVVFKGECKAIATTLKSTMEHLNWDTRSMLLDCKSLLKQLDV</sequence>
<evidence type="ECO:0000313" key="2">
    <source>
        <dbReference type="EMBL" id="PON43041.1"/>
    </source>
</evidence>
<dbReference type="Proteomes" id="UP000237105">
    <property type="component" value="Unassembled WGS sequence"/>
</dbReference>
<accession>A0A2P5B2N6</accession>
<dbReference type="InterPro" id="IPR002156">
    <property type="entry name" value="RNaseH_domain"/>
</dbReference>